<evidence type="ECO:0000256" key="6">
    <source>
        <dbReference type="ARBA" id="ARBA00022741"/>
    </source>
</evidence>
<dbReference type="NCBIfam" id="NF009814">
    <property type="entry name" value="PRK13299.1"/>
    <property type="match status" value="1"/>
</dbReference>
<dbReference type="PATRIC" id="fig|159743.3.peg.5273"/>
<evidence type="ECO:0000256" key="7">
    <source>
        <dbReference type="ARBA" id="ARBA00022842"/>
    </source>
</evidence>
<evidence type="ECO:0000256" key="2">
    <source>
        <dbReference type="ARBA" id="ARBA00022679"/>
    </source>
</evidence>
<dbReference type="Pfam" id="PF12627">
    <property type="entry name" value="PolyA_pol_RNAbd"/>
    <property type="match status" value="1"/>
</dbReference>
<keyword evidence="5" id="KW-0479">Metal-binding</keyword>
<evidence type="ECO:0000313" key="14">
    <source>
        <dbReference type="Proteomes" id="UP000032534"/>
    </source>
</evidence>
<proteinExistence type="inferred from homology"/>
<dbReference type="InterPro" id="IPR002646">
    <property type="entry name" value="PolA_pol_head_dom"/>
</dbReference>
<dbReference type="InterPro" id="IPR032828">
    <property type="entry name" value="PolyA_RNA-bd"/>
</dbReference>
<accession>A0A0D7WVP1</accession>
<evidence type="ECO:0000256" key="1">
    <source>
        <dbReference type="ARBA" id="ARBA00001946"/>
    </source>
</evidence>
<evidence type="ECO:0000256" key="4">
    <source>
        <dbReference type="ARBA" id="ARBA00022695"/>
    </source>
</evidence>
<dbReference type="CDD" id="cd05398">
    <property type="entry name" value="NT_ClassII-CCAase"/>
    <property type="match status" value="1"/>
</dbReference>
<dbReference type="Pfam" id="PF01743">
    <property type="entry name" value="PolyA_pol"/>
    <property type="match status" value="1"/>
</dbReference>
<dbReference type="Pfam" id="PF13735">
    <property type="entry name" value="tRNA_NucTran2_2"/>
    <property type="match status" value="1"/>
</dbReference>
<dbReference type="GO" id="GO:0000166">
    <property type="term" value="F:nucleotide binding"/>
    <property type="evidence" value="ECO:0007669"/>
    <property type="project" value="UniProtKB-KW"/>
</dbReference>
<evidence type="ECO:0000259" key="12">
    <source>
        <dbReference type="Pfam" id="PF13735"/>
    </source>
</evidence>
<dbReference type="PANTHER" id="PTHR46173:SF1">
    <property type="entry name" value="CCA TRNA NUCLEOTIDYLTRANSFERASE 1, MITOCHONDRIAL"/>
    <property type="match status" value="1"/>
</dbReference>
<gene>
    <name evidence="13" type="ORF">QD47_23740</name>
</gene>
<sequence length="448" mass="50769">MSKGGNPVKINTWQYADPEMAIHGKEVIHTLTTAGYEAYWVGGCVRDELLGRTIHDMDMTTSAEPEQVIALFPHVIPTGIQHGTVTVMQGGHPFEVTTFRTESGYTDHRRPTEVAFVKDIREDLMRRDFSMNAIAMDEHGKRVDPFGGEADLRAAIVRCVGRAEERFEEDGLRMLRCIRFASVFRFRIAYNTWKGMIRRKEGLRYIAMERVRAELEKMLAGPDPLRGLEMLGRSGLLARTKVPVPWEQCEAQALSGMVQLPEELRWGLLLLSCRLTSEAADELLRAWTFSNAVRLRLVHLLEWERELTDSAVRIADSSSTSVEGEGINDEPLRRTWIRLLIKWGRDTSSDWLELYKTLPASFRKLPPQAEKHVARMAELAEAWTKQTAVVRIKDLNITGNELVQAMNRPGGPWLGQTMERLLLATACGDIPNETEALLQEAKRVMSSE</sequence>
<evidence type="ECO:0000259" key="11">
    <source>
        <dbReference type="Pfam" id="PF12627"/>
    </source>
</evidence>
<evidence type="ECO:0000259" key="10">
    <source>
        <dbReference type="Pfam" id="PF01743"/>
    </source>
</evidence>
<keyword evidence="6" id="KW-0547">Nucleotide-binding</keyword>
<organism evidence="13 14">
    <name type="scientific">Paenibacillus terrae</name>
    <dbReference type="NCBI Taxonomy" id="159743"/>
    <lineage>
        <taxon>Bacteria</taxon>
        <taxon>Bacillati</taxon>
        <taxon>Bacillota</taxon>
        <taxon>Bacilli</taxon>
        <taxon>Bacillales</taxon>
        <taxon>Paenibacillaceae</taxon>
        <taxon>Paenibacillus</taxon>
    </lineage>
</organism>
<dbReference type="EMBL" id="JTHP01000063">
    <property type="protein sequence ID" value="KJD43251.1"/>
    <property type="molecule type" value="Genomic_DNA"/>
</dbReference>
<comment type="caution">
    <text evidence="13">The sequence shown here is derived from an EMBL/GenBank/DDBJ whole genome shotgun (WGS) entry which is preliminary data.</text>
</comment>
<keyword evidence="7" id="KW-0460">Magnesium</keyword>
<dbReference type="GO" id="GO:0016779">
    <property type="term" value="F:nucleotidyltransferase activity"/>
    <property type="evidence" value="ECO:0007669"/>
    <property type="project" value="UniProtKB-KW"/>
</dbReference>
<comment type="similarity">
    <text evidence="9">Belongs to the tRNA nucleotidyltransferase/poly(A) polymerase family.</text>
</comment>
<dbReference type="SUPFAM" id="SSF81891">
    <property type="entry name" value="Poly A polymerase C-terminal region-like"/>
    <property type="match status" value="1"/>
</dbReference>
<name>A0A0D7WVP1_9BACL</name>
<feature type="domain" description="tRNA nucleotidyltransferase/poly(A) polymerase RNA and SrmB- binding" evidence="11">
    <location>
        <begin position="186"/>
        <end position="238"/>
    </location>
</feature>
<dbReference type="GO" id="GO:0000049">
    <property type="term" value="F:tRNA binding"/>
    <property type="evidence" value="ECO:0007669"/>
    <property type="project" value="TreeGrafter"/>
</dbReference>
<evidence type="ECO:0000313" key="13">
    <source>
        <dbReference type="EMBL" id="KJD43251.1"/>
    </source>
</evidence>
<dbReference type="InterPro" id="IPR050264">
    <property type="entry name" value="Bact_CCA-adding_enz_type3_sf"/>
</dbReference>
<dbReference type="GO" id="GO:0046872">
    <property type="term" value="F:metal ion binding"/>
    <property type="evidence" value="ECO:0007669"/>
    <property type="project" value="UniProtKB-KW"/>
</dbReference>
<keyword evidence="8 9" id="KW-0694">RNA-binding</keyword>
<evidence type="ECO:0000256" key="8">
    <source>
        <dbReference type="ARBA" id="ARBA00022884"/>
    </source>
</evidence>
<keyword evidence="4" id="KW-0548">Nucleotidyltransferase</keyword>
<dbReference type="InterPro" id="IPR043519">
    <property type="entry name" value="NT_sf"/>
</dbReference>
<feature type="domain" description="CCA-adding enzyme C-terminal" evidence="12">
    <location>
        <begin position="368"/>
        <end position="440"/>
    </location>
</feature>
<reference evidence="13 14" key="1">
    <citation type="submission" date="2014-11" db="EMBL/GenBank/DDBJ databases">
        <title>Draft Genome Sequences of Paenibacillus polymyxa NRRL B-30509 and Paenibacillus terrae NRRL B-30644, Strains from a Poultry Environment that Produce Tridecaptin A and Paenicidins.</title>
        <authorList>
            <person name="van Belkum M.J."/>
            <person name="Lohans C.T."/>
            <person name="Vederas J.C."/>
        </authorList>
    </citation>
    <scope>NUCLEOTIDE SEQUENCE [LARGE SCALE GENOMIC DNA]</scope>
    <source>
        <strain evidence="13 14">NRRL B-30644</strain>
    </source>
</reference>
<dbReference type="InterPro" id="IPR032810">
    <property type="entry name" value="CCA-adding_enz_C"/>
</dbReference>
<comment type="cofactor">
    <cofactor evidence="1">
        <name>Mg(2+)</name>
        <dbReference type="ChEBI" id="CHEBI:18420"/>
    </cofactor>
</comment>
<keyword evidence="2 9" id="KW-0808">Transferase</keyword>
<keyword evidence="14" id="KW-1185">Reference proteome</keyword>
<feature type="domain" description="Poly A polymerase head" evidence="10">
    <location>
        <begin position="38"/>
        <end position="158"/>
    </location>
</feature>
<dbReference type="Proteomes" id="UP000032534">
    <property type="component" value="Unassembled WGS sequence"/>
</dbReference>
<dbReference type="Gene3D" id="1.10.3090.10">
    <property type="entry name" value="cca-adding enzyme, domain 2"/>
    <property type="match status" value="1"/>
</dbReference>
<dbReference type="AlphaFoldDB" id="A0A0D7WVP1"/>
<dbReference type="Gene3D" id="1.10.246.80">
    <property type="match status" value="1"/>
</dbReference>
<evidence type="ECO:0000256" key="9">
    <source>
        <dbReference type="RuleBase" id="RU003953"/>
    </source>
</evidence>
<dbReference type="PANTHER" id="PTHR46173">
    <property type="entry name" value="CCA TRNA NUCLEOTIDYLTRANSFERASE 1, MITOCHONDRIAL"/>
    <property type="match status" value="1"/>
</dbReference>
<protein>
    <submittedName>
        <fullName evidence="13">tRNA nucleotidyltransferase</fullName>
    </submittedName>
</protein>
<evidence type="ECO:0000256" key="3">
    <source>
        <dbReference type="ARBA" id="ARBA00022694"/>
    </source>
</evidence>
<keyword evidence="3" id="KW-0819">tRNA processing</keyword>
<dbReference type="Gene3D" id="3.30.460.10">
    <property type="entry name" value="Beta Polymerase, domain 2"/>
    <property type="match status" value="1"/>
</dbReference>
<dbReference type="GO" id="GO:0008033">
    <property type="term" value="P:tRNA processing"/>
    <property type="evidence" value="ECO:0007669"/>
    <property type="project" value="UniProtKB-KW"/>
</dbReference>
<dbReference type="SUPFAM" id="SSF81301">
    <property type="entry name" value="Nucleotidyltransferase"/>
    <property type="match status" value="1"/>
</dbReference>
<evidence type="ECO:0000256" key="5">
    <source>
        <dbReference type="ARBA" id="ARBA00022723"/>
    </source>
</evidence>